<name>A0A2H3L1R3_9CHLR</name>
<dbReference type="InterPro" id="IPR036388">
    <property type="entry name" value="WH-like_DNA-bd_sf"/>
</dbReference>
<dbReference type="GO" id="GO:0003700">
    <property type="term" value="F:DNA-binding transcription factor activity"/>
    <property type="evidence" value="ECO:0007669"/>
    <property type="project" value="TreeGrafter"/>
</dbReference>
<dbReference type="Proteomes" id="UP000220922">
    <property type="component" value="Unassembled WGS sequence"/>
</dbReference>
<evidence type="ECO:0000313" key="1">
    <source>
        <dbReference type="EMBL" id="PDW00387.1"/>
    </source>
</evidence>
<dbReference type="RefSeq" id="WP_097651073.1">
    <property type="nucleotide sequence ID" value="NZ_LYXE01000045.1"/>
</dbReference>
<dbReference type="AlphaFoldDB" id="A0A2H3L1R3"/>
<dbReference type="SUPFAM" id="SSF46785">
    <property type="entry name" value="Winged helix' DNA-binding domain"/>
    <property type="match status" value="1"/>
</dbReference>
<comment type="caution">
    <text evidence="1">The sequence shown here is derived from an EMBL/GenBank/DDBJ whole genome shotgun (WGS) entry which is preliminary data.</text>
</comment>
<evidence type="ECO:0000313" key="2">
    <source>
        <dbReference type="Proteomes" id="UP000220922"/>
    </source>
</evidence>
<reference evidence="1 2" key="1">
    <citation type="submission" date="2016-05" db="EMBL/GenBank/DDBJ databases">
        <authorList>
            <person name="Lavstsen T."/>
            <person name="Jespersen J.S."/>
        </authorList>
    </citation>
    <scope>NUCLEOTIDE SEQUENCE [LARGE SCALE GENOMIC DNA]</scope>
    <source>
        <strain evidence="1 2">B7-9</strain>
    </source>
</reference>
<dbReference type="PANTHER" id="PTHR33221">
    <property type="entry name" value="WINGED HELIX-TURN-HELIX TRANSCRIPTIONAL REGULATOR, RRF2 FAMILY"/>
    <property type="match status" value="1"/>
</dbReference>
<organism evidence="1 2">
    <name type="scientific">Candidatus Chloroploca asiatica</name>
    <dbReference type="NCBI Taxonomy" id="1506545"/>
    <lineage>
        <taxon>Bacteria</taxon>
        <taxon>Bacillati</taxon>
        <taxon>Chloroflexota</taxon>
        <taxon>Chloroflexia</taxon>
        <taxon>Chloroflexales</taxon>
        <taxon>Chloroflexineae</taxon>
        <taxon>Oscillochloridaceae</taxon>
        <taxon>Candidatus Chloroploca</taxon>
    </lineage>
</organism>
<dbReference type="PANTHER" id="PTHR33221:SF16">
    <property type="entry name" value="HTH-TYPE TRANSCRIPTIONAL REGULATOR SLR0846-RELATED"/>
    <property type="match status" value="1"/>
</dbReference>
<dbReference type="Gene3D" id="1.10.10.10">
    <property type="entry name" value="Winged helix-like DNA-binding domain superfamily/Winged helix DNA-binding domain"/>
    <property type="match status" value="1"/>
</dbReference>
<dbReference type="EMBL" id="LYXE01000045">
    <property type="protein sequence ID" value="PDW00387.1"/>
    <property type="molecule type" value="Genomic_DNA"/>
</dbReference>
<sequence>MRISSKGDYGLRALFDLAQRVGQGPIQSDEIARRQGIPINYLNQLLITMRRAHLIESLRGPQGGHLLARPPETITLLEVLTALEGPLLPDEPTREGLSASVPEDVALVNEVWTELRGRLEAMLATITLDDICQRKRQHSEQVMYYI</sequence>
<dbReference type="NCBIfam" id="TIGR00738">
    <property type="entry name" value="rrf2_super"/>
    <property type="match status" value="1"/>
</dbReference>
<gene>
    <name evidence="1" type="ORF">A9Q02_21840</name>
</gene>
<accession>A0A2H3L1R3</accession>
<dbReference type="PROSITE" id="PS51197">
    <property type="entry name" value="HTH_RRF2_2"/>
    <property type="match status" value="1"/>
</dbReference>
<dbReference type="Pfam" id="PF02082">
    <property type="entry name" value="Rrf2"/>
    <property type="match status" value="1"/>
</dbReference>
<protein>
    <submittedName>
        <fullName evidence="1">Rrf2 family transcriptional regulator</fullName>
    </submittedName>
</protein>
<dbReference type="GO" id="GO:0005829">
    <property type="term" value="C:cytosol"/>
    <property type="evidence" value="ECO:0007669"/>
    <property type="project" value="TreeGrafter"/>
</dbReference>
<dbReference type="InterPro" id="IPR036390">
    <property type="entry name" value="WH_DNA-bd_sf"/>
</dbReference>
<proteinExistence type="predicted"/>
<dbReference type="OrthoDB" id="9808360at2"/>
<dbReference type="InterPro" id="IPR000944">
    <property type="entry name" value="Tscrpt_reg_Rrf2"/>
</dbReference>
<keyword evidence="2" id="KW-1185">Reference proteome</keyword>